<dbReference type="RefSeq" id="WP_193347919.1">
    <property type="nucleotide sequence ID" value="NZ_CBCSIP010000024.1"/>
</dbReference>
<accession>A0ABR9PKW6</accession>
<proteinExistence type="predicted"/>
<sequence>MAGHFILKNITVSDLHTATGKPGITWSNALAHAPGTGIGPFLGWCLQTRQVLEQALGNIAIANRDNLPPHRYLLINAWQGLAQETQHYLMGAAWDQFLIRPTGGGLGLTALAAGANPPWNQGNKSAALRAQCQAGGVSIEVYYLSGIEMS</sequence>
<comment type="caution">
    <text evidence="1">The sequence shown here is derived from an EMBL/GenBank/DDBJ whole genome shotgun (WGS) entry which is preliminary data.</text>
</comment>
<evidence type="ECO:0000313" key="2">
    <source>
        <dbReference type="Proteomes" id="UP001516472"/>
    </source>
</evidence>
<organism evidence="1 2">
    <name type="scientific">Corallococcus soli</name>
    <dbReference type="NCBI Taxonomy" id="2710757"/>
    <lineage>
        <taxon>Bacteria</taxon>
        <taxon>Pseudomonadati</taxon>
        <taxon>Myxococcota</taxon>
        <taxon>Myxococcia</taxon>
        <taxon>Myxococcales</taxon>
        <taxon>Cystobacterineae</taxon>
        <taxon>Myxococcaceae</taxon>
        <taxon>Corallococcus</taxon>
    </lineage>
</organism>
<gene>
    <name evidence="1" type="ORF">G4177_10170</name>
</gene>
<name>A0ABR9PKW6_9BACT</name>
<dbReference type="EMBL" id="JAAIYO010000002">
    <property type="protein sequence ID" value="MBE4748529.1"/>
    <property type="molecule type" value="Genomic_DNA"/>
</dbReference>
<dbReference type="Proteomes" id="UP001516472">
    <property type="component" value="Unassembled WGS sequence"/>
</dbReference>
<keyword evidence="2" id="KW-1185">Reference proteome</keyword>
<protein>
    <submittedName>
        <fullName evidence="1">Uncharacterized protein</fullName>
    </submittedName>
</protein>
<evidence type="ECO:0000313" key="1">
    <source>
        <dbReference type="EMBL" id="MBE4748529.1"/>
    </source>
</evidence>
<reference evidence="1 2" key="1">
    <citation type="submission" date="2020-02" db="EMBL/GenBank/DDBJ databases">
        <authorList>
            <person name="Babadi Z.K."/>
            <person name="Risdian C."/>
            <person name="Ebrahimipour G.H."/>
            <person name="Wink J."/>
        </authorList>
    </citation>
    <scope>NUCLEOTIDE SEQUENCE [LARGE SCALE GENOMIC DNA]</scope>
    <source>
        <strain evidence="1 2">ZKHCc1 1396</strain>
    </source>
</reference>